<organism evidence="2">
    <name type="scientific">Hexamita inflata</name>
    <dbReference type="NCBI Taxonomy" id="28002"/>
    <lineage>
        <taxon>Eukaryota</taxon>
        <taxon>Metamonada</taxon>
        <taxon>Diplomonadida</taxon>
        <taxon>Hexamitidae</taxon>
        <taxon>Hexamitinae</taxon>
        <taxon>Hexamita</taxon>
    </lineage>
</organism>
<evidence type="ECO:0000313" key="3">
    <source>
        <dbReference type="EMBL" id="CAL6033106.1"/>
    </source>
</evidence>
<feature type="transmembrane region" description="Helical" evidence="1">
    <location>
        <begin position="122"/>
        <end position="145"/>
    </location>
</feature>
<keyword evidence="1" id="KW-0812">Transmembrane</keyword>
<dbReference type="EMBL" id="CAXDID020000124">
    <property type="protein sequence ID" value="CAL6033106.1"/>
    <property type="molecule type" value="Genomic_DNA"/>
</dbReference>
<reference evidence="2" key="1">
    <citation type="submission" date="2023-06" db="EMBL/GenBank/DDBJ databases">
        <authorList>
            <person name="Kurt Z."/>
        </authorList>
    </citation>
    <scope>NUCLEOTIDE SEQUENCE</scope>
</reference>
<evidence type="ECO:0000313" key="2">
    <source>
        <dbReference type="EMBL" id="CAI9950502.1"/>
    </source>
</evidence>
<dbReference type="AlphaFoldDB" id="A0AA86UGS0"/>
<sequence length="158" mass="17207">MYSFILSLQTCFPNLKAQLIDEKFVVDFDAGCHYDGLNVIVNLQPIMSGSQLVYASNTPISNHKVHAVLQCSANQIEQCSSQIKKIKKSIKADITLTIAGSTETFYEVQVAFPGEISNQSTAIIIGCVIDGVVMVIIGMITFIVIRNKKSTVPLLAPV</sequence>
<accession>A0AA86UGS0</accession>
<comment type="caution">
    <text evidence="2">The sequence shown here is derived from an EMBL/GenBank/DDBJ whole genome shotgun (WGS) entry which is preliminary data.</text>
</comment>
<evidence type="ECO:0000313" key="4">
    <source>
        <dbReference type="Proteomes" id="UP001642409"/>
    </source>
</evidence>
<keyword evidence="1" id="KW-1133">Transmembrane helix</keyword>
<reference evidence="3 4" key="2">
    <citation type="submission" date="2024-07" db="EMBL/GenBank/DDBJ databases">
        <authorList>
            <person name="Akdeniz Z."/>
        </authorList>
    </citation>
    <scope>NUCLEOTIDE SEQUENCE [LARGE SCALE GENOMIC DNA]</scope>
</reference>
<dbReference type="Proteomes" id="UP001642409">
    <property type="component" value="Unassembled WGS sequence"/>
</dbReference>
<gene>
    <name evidence="3" type="ORF">HINF_LOCUS34811</name>
    <name evidence="2" type="ORF">HINF_LOCUS38147</name>
</gene>
<name>A0AA86UGS0_9EUKA</name>
<keyword evidence="4" id="KW-1185">Reference proteome</keyword>
<protein>
    <submittedName>
        <fullName evidence="3">Hypothetical_protein</fullName>
    </submittedName>
</protein>
<proteinExistence type="predicted"/>
<keyword evidence="1" id="KW-0472">Membrane</keyword>
<dbReference type="EMBL" id="CATOUU010000812">
    <property type="protein sequence ID" value="CAI9950502.1"/>
    <property type="molecule type" value="Genomic_DNA"/>
</dbReference>
<evidence type="ECO:0000256" key="1">
    <source>
        <dbReference type="SAM" id="Phobius"/>
    </source>
</evidence>